<sequence>MVLNSSSDWTSITLDPGYTSYLLSFQTMNMIFGSIGIIINIILIILLLSSEFFRCYRRLILLLAIGDLCNCIYVFMQGYERKEIYLHAFKTGYVKNQTYWSCALKVFDWMGLLGSLIPHIVTFVMSIERTVAFKYPLLYERYFSKGDIKACSFCCIYVIINMILAFTLAYLHRNVPSRYFCGRKVSYTYAYISFIYGMNVFGYVSCFIVTLSIMMHLKLLIRIDKKVKSAYKSQEIKRHVKNYQRIKQVVFISFISSVTISLPNFISLASAILGPLESVIADSADCVSVGKSSINLFVYIIFDKEFRQSLIKLHECTKRLYV</sequence>
<evidence type="ECO:0000256" key="4">
    <source>
        <dbReference type="ARBA" id="ARBA00023136"/>
    </source>
</evidence>
<keyword evidence="3 5" id="KW-1133">Transmembrane helix</keyword>
<reference evidence="7" key="1">
    <citation type="submission" date="2014-07" db="EMBL/GenBank/DDBJ databases">
        <authorList>
            <person name="Martin A.A"/>
            <person name="De Silva N."/>
        </authorList>
    </citation>
    <scope>NUCLEOTIDE SEQUENCE</scope>
</reference>
<feature type="transmembrane region" description="Helical" evidence="5">
    <location>
        <begin position="20"/>
        <end position="47"/>
    </location>
</feature>
<dbReference type="PANTHER" id="PTHR45698:SF1">
    <property type="entry name" value="TRACE AMINE-ASSOCIATED RECEPTOR 13C-LIKE"/>
    <property type="match status" value="1"/>
</dbReference>
<keyword evidence="2 5" id="KW-0812">Transmembrane</keyword>
<dbReference type="PROSITE" id="PS50262">
    <property type="entry name" value="G_PROTEIN_RECEP_F1_2"/>
    <property type="match status" value="1"/>
</dbReference>
<keyword evidence="4 5" id="KW-0472">Membrane</keyword>
<feature type="transmembrane region" description="Helical" evidence="5">
    <location>
        <begin position="109"/>
        <end position="127"/>
    </location>
</feature>
<feature type="transmembrane region" description="Helical" evidence="5">
    <location>
        <begin position="148"/>
        <end position="171"/>
    </location>
</feature>
<feature type="transmembrane region" description="Helical" evidence="5">
    <location>
        <begin position="191"/>
        <end position="217"/>
    </location>
</feature>
<dbReference type="InterPro" id="IPR019424">
    <property type="entry name" value="7TM_GPCR_Srsx"/>
</dbReference>
<dbReference type="WBParaSite" id="SVE_0050000.1">
    <property type="protein sequence ID" value="SVE_0050000.1"/>
    <property type="gene ID" value="SVE_0050000"/>
</dbReference>
<dbReference type="Gene3D" id="1.20.1070.10">
    <property type="entry name" value="Rhodopsin 7-helix transmembrane proteins"/>
    <property type="match status" value="1"/>
</dbReference>
<feature type="transmembrane region" description="Helical" evidence="5">
    <location>
        <begin position="59"/>
        <end position="76"/>
    </location>
</feature>
<dbReference type="PANTHER" id="PTHR45698">
    <property type="entry name" value="TRACE AMINE-ASSOCIATED RECEPTOR 19N-RELATED"/>
    <property type="match status" value="1"/>
</dbReference>
<comment type="subcellular location">
    <subcellularLocation>
        <location evidence="1">Membrane</location>
    </subcellularLocation>
</comment>
<accession>A0A0K0EVF0</accession>
<dbReference type="AlphaFoldDB" id="A0A0K0EVF0"/>
<organism evidence="7 8">
    <name type="scientific">Strongyloides venezuelensis</name>
    <name type="common">Threadworm</name>
    <dbReference type="NCBI Taxonomy" id="75913"/>
    <lineage>
        <taxon>Eukaryota</taxon>
        <taxon>Metazoa</taxon>
        <taxon>Ecdysozoa</taxon>
        <taxon>Nematoda</taxon>
        <taxon>Chromadorea</taxon>
        <taxon>Rhabditida</taxon>
        <taxon>Tylenchina</taxon>
        <taxon>Panagrolaimomorpha</taxon>
        <taxon>Strongyloidoidea</taxon>
        <taxon>Strongyloididae</taxon>
        <taxon>Strongyloides</taxon>
    </lineage>
</organism>
<protein>
    <submittedName>
        <fullName evidence="8">G_PROTEIN_RECEP_F1_2 domain-containing protein</fullName>
    </submittedName>
</protein>
<dbReference type="GO" id="GO:0016020">
    <property type="term" value="C:membrane"/>
    <property type="evidence" value="ECO:0007669"/>
    <property type="project" value="UniProtKB-SubCell"/>
</dbReference>
<name>A0A0K0EVF0_STRVS</name>
<dbReference type="Proteomes" id="UP000035680">
    <property type="component" value="Unassembled WGS sequence"/>
</dbReference>
<proteinExistence type="predicted"/>
<dbReference type="InterPro" id="IPR017452">
    <property type="entry name" value="GPCR_Rhodpsn_7TM"/>
</dbReference>
<dbReference type="Pfam" id="PF10320">
    <property type="entry name" value="7TM_GPCR_Srsx"/>
    <property type="match status" value="1"/>
</dbReference>
<evidence type="ECO:0000256" key="2">
    <source>
        <dbReference type="ARBA" id="ARBA00022692"/>
    </source>
</evidence>
<evidence type="ECO:0000313" key="7">
    <source>
        <dbReference type="Proteomes" id="UP000035680"/>
    </source>
</evidence>
<feature type="domain" description="G-protein coupled receptors family 1 profile" evidence="6">
    <location>
        <begin position="39"/>
        <end position="299"/>
    </location>
</feature>
<dbReference type="SUPFAM" id="SSF81321">
    <property type="entry name" value="Family A G protein-coupled receptor-like"/>
    <property type="match status" value="1"/>
</dbReference>
<evidence type="ECO:0000256" key="1">
    <source>
        <dbReference type="ARBA" id="ARBA00004370"/>
    </source>
</evidence>
<evidence type="ECO:0000256" key="3">
    <source>
        <dbReference type="ARBA" id="ARBA00022989"/>
    </source>
</evidence>
<keyword evidence="7" id="KW-1185">Reference proteome</keyword>
<feature type="transmembrane region" description="Helical" evidence="5">
    <location>
        <begin position="249"/>
        <end position="273"/>
    </location>
</feature>
<evidence type="ECO:0000256" key="5">
    <source>
        <dbReference type="SAM" id="Phobius"/>
    </source>
</evidence>
<evidence type="ECO:0000313" key="8">
    <source>
        <dbReference type="WBParaSite" id="SVE_0050000.1"/>
    </source>
</evidence>
<evidence type="ECO:0000259" key="6">
    <source>
        <dbReference type="PROSITE" id="PS50262"/>
    </source>
</evidence>
<reference evidence="8" key="2">
    <citation type="submission" date="2015-08" db="UniProtKB">
        <authorList>
            <consortium name="WormBaseParasite"/>
        </authorList>
    </citation>
    <scope>IDENTIFICATION</scope>
</reference>